<feature type="region of interest" description="Disordered" evidence="4">
    <location>
        <begin position="1"/>
        <end position="30"/>
    </location>
</feature>
<dbReference type="PANTHER" id="PTHR48287:SF1">
    <property type="entry name" value="ARM REPEAT SUPERFAMILY PROTEIN"/>
    <property type="match status" value="1"/>
</dbReference>
<proteinExistence type="inferred from homology"/>
<reference evidence="7" key="1">
    <citation type="submission" date="2022-02" db="EMBL/GenBank/DDBJ databases">
        <authorList>
            <person name="King R."/>
        </authorList>
    </citation>
    <scope>NUCLEOTIDE SEQUENCE</scope>
</reference>
<keyword evidence="3" id="KW-0539">Nucleus</keyword>
<feature type="compositionally biased region" description="Acidic residues" evidence="4">
    <location>
        <begin position="1367"/>
        <end position="1376"/>
    </location>
</feature>
<evidence type="ECO:0000313" key="7">
    <source>
        <dbReference type="EMBL" id="CAH1641088.1"/>
    </source>
</evidence>
<evidence type="ECO:0000256" key="2">
    <source>
        <dbReference type="ARBA" id="ARBA00007690"/>
    </source>
</evidence>
<feature type="compositionally biased region" description="Acidic residues" evidence="4">
    <location>
        <begin position="1385"/>
        <end position="1398"/>
    </location>
</feature>
<evidence type="ECO:0000256" key="1">
    <source>
        <dbReference type="ARBA" id="ARBA00004123"/>
    </source>
</evidence>
<dbReference type="Proteomes" id="UP001153321">
    <property type="component" value="Chromosome 22"/>
</dbReference>
<comment type="similarity">
    <text evidence="2">Belongs to the RRP12 family.</text>
</comment>
<organism evidence="7 8">
    <name type="scientific">Spodoptera littoralis</name>
    <name type="common">Egyptian cotton leafworm</name>
    <dbReference type="NCBI Taxonomy" id="7109"/>
    <lineage>
        <taxon>Eukaryota</taxon>
        <taxon>Metazoa</taxon>
        <taxon>Ecdysozoa</taxon>
        <taxon>Arthropoda</taxon>
        <taxon>Hexapoda</taxon>
        <taxon>Insecta</taxon>
        <taxon>Pterygota</taxon>
        <taxon>Neoptera</taxon>
        <taxon>Endopterygota</taxon>
        <taxon>Lepidoptera</taxon>
        <taxon>Glossata</taxon>
        <taxon>Ditrysia</taxon>
        <taxon>Noctuoidea</taxon>
        <taxon>Noctuidae</taxon>
        <taxon>Amphipyrinae</taxon>
        <taxon>Spodoptera</taxon>
    </lineage>
</organism>
<feature type="compositionally biased region" description="Low complexity" evidence="4">
    <location>
        <begin position="1418"/>
        <end position="1430"/>
    </location>
</feature>
<feature type="compositionally biased region" description="Basic residues" evidence="4">
    <location>
        <begin position="1"/>
        <end position="18"/>
    </location>
</feature>
<evidence type="ECO:0000259" key="5">
    <source>
        <dbReference type="Pfam" id="PF08161"/>
    </source>
</evidence>
<gene>
    <name evidence="7" type="ORF">SPLIT_LOCUS6444</name>
</gene>
<dbReference type="InterPro" id="IPR012978">
    <property type="entry name" value="HEAT_RRP12"/>
</dbReference>
<accession>A0A9P0I6G5</accession>
<feature type="compositionally biased region" description="Basic and acidic residues" evidence="4">
    <location>
        <begin position="1463"/>
        <end position="1480"/>
    </location>
</feature>
<name>A0A9P0I6G5_SPOLI</name>
<dbReference type="InterPro" id="IPR016024">
    <property type="entry name" value="ARM-type_fold"/>
</dbReference>
<feature type="region of interest" description="Disordered" evidence="4">
    <location>
        <begin position="1328"/>
        <end position="1519"/>
    </location>
</feature>
<evidence type="ECO:0000259" key="6">
    <source>
        <dbReference type="Pfam" id="PF25772"/>
    </source>
</evidence>
<feature type="compositionally biased region" description="Basic residues" evidence="4">
    <location>
        <begin position="1294"/>
        <end position="1305"/>
    </location>
</feature>
<dbReference type="InterPro" id="IPR052087">
    <property type="entry name" value="RRP12"/>
</dbReference>
<feature type="domain" description="RRP12 N-terminal HEAT" evidence="6">
    <location>
        <begin position="323"/>
        <end position="526"/>
    </location>
</feature>
<dbReference type="Pfam" id="PF25772">
    <property type="entry name" value="HEAT_RRP12_N"/>
    <property type="match status" value="1"/>
</dbReference>
<feature type="region of interest" description="Disordered" evidence="4">
    <location>
        <begin position="952"/>
        <end position="974"/>
    </location>
</feature>
<dbReference type="GO" id="GO:0005634">
    <property type="term" value="C:nucleus"/>
    <property type="evidence" value="ECO:0007669"/>
    <property type="project" value="UniProtKB-SubCell"/>
</dbReference>
<feature type="domain" description="RRP12 HEAT" evidence="5">
    <location>
        <begin position="595"/>
        <end position="862"/>
    </location>
</feature>
<evidence type="ECO:0008006" key="9">
    <source>
        <dbReference type="Google" id="ProtNLM"/>
    </source>
</evidence>
<comment type="subcellular location">
    <subcellularLocation>
        <location evidence="1">Nucleus</location>
    </subcellularLocation>
</comment>
<dbReference type="InterPro" id="IPR011989">
    <property type="entry name" value="ARM-like"/>
</dbReference>
<sequence length="1519" mass="170321">MGKFRSKLKGKSKGKRWQKGQSSNSNPKIQKYRDMAKSRFFQENLGSTGLTQQAVSKHDAMMTYGHASLKKKSDAENELLIAKELENMSMKSGDEGSETEYSESYKSGTYKTFQTFASDWSQCSNVSFSKLLTRFDSNNGLHKEMLAVLAAVTEVIKQQGGKESTTEYFAALYYPESVCLSNHLDCTNSSRKMCEDHCSLRRLPSRTSRLEHLVHSYKHVPKWKLLEHLGFQPTHFLTDDASNVALGAQIHNFAVSGTFTSDENQLHGNQKEMLSIYKSLESQAPGMVQNTAYSVRQSRRQCLSSQRRRDEIKMETLKTSELEENVVATLTLVSMGIKNVPPAVLRKHFSISAKIFVDILEKDELVQNGTMLRSAIGCLSVLLRAQEYALWGDSSTMRVFESLLAFALHSKPKVRKAAQHAVTSVLRGSCFMIPSDDQKVKVPKLHPGSNRVAEFCLSQIKAEALLAGHRTVLHTLTMLRDVLPVFSKDYIKSICEAILSLMTHNNVYIKTCCLHTLHALFSSSKDTSNMTASLAVQLTRALMAARPPANDTGQVLAWAAVLQQGYCCLANLDLNLCMPNLPAFVNICVSELWLSDVADINSASTNALKAILLDCVKLALDSDETFIKHKPHIEAIFKSIGTGLDNPFNQAIRHVVMTIAVCFEIGNEKVANSLGPLLRKLNDRRESHNFDNDKEVEYATGCAIKSLGPEFVLRIIPLRDGPENINLERSWLLPVLKEKITNSNLKFFATDILEMATFCRKRSRELTQLKDVPGSHTYELLCNQFWALLPSFCNSPKDIKDSFKSIARVLGSVLKDNPEFRLSVMQALRKLITCSADNEEDKLELGRFAKNYLPILLNVYMSPAKGSYAEGHRLAALETIQVYLTISDKTLREELFTNSLQQLETSKENHFQREAILDIIRTLVLYQTSERIAKLFDEWVYPLCETVLEDPKKHKKAKKENQMETENGEGEKKSELKYKEKSKLLEMEHKKAYRILEEIFKSDKESCKEFLKENYKKIKKLLMSSLNKVADSSKAARLRCIEHLINTTPFLNAESKLLKSAIAESVICTKDINSKCRQCAFNLINSVGTVLKSQEGGMQAFVNMLTSGLSAPLPRIVSATLRAIASALFNFSEDMGLETVQGLLETVVEHMTNNNREIVAACMSFLKVYTKVLPTDVLAGSLPVIFKSLSNMPEDCKRHSRLEIGYFLTKMMRKFGADTVEKLIPPTDEVMLRRLRNIRKMDNRKKRQKESENGQSDDSDTDLPIKGTSKTLEDILKDSDSEMEFLDEEDNKPRPKVKKMTKTKGKNQAWIEDDPENIVDLADVSASRKITATDPSRKQKASEVKAQKKKDGGFKTAPDGRLIITDDAFENDDDDNDTPRPSGDIDTDTDDTDAEEEDSKPSKLLKPGAKRRYDDILSLKSGKSSRSRASTVTVGSKYKAGGKGIHRPLGSAASVASGAGSEYRAKKAKGDVKKQGKHDPYAYLPLSRKNLNKRKKALTSKQFKGVVKSKTKLGKNKKK</sequence>
<dbReference type="PANTHER" id="PTHR48287">
    <property type="entry name" value="ARM REPEAT SUPERFAMILY PROTEIN"/>
    <property type="match status" value="1"/>
</dbReference>
<evidence type="ECO:0000256" key="4">
    <source>
        <dbReference type="SAM" id="MobiDB-lite"/>
    </source>
</evidence>
<feature type="compositionally biased region" description="Basic residues" evidence="4">
    <location>
        <begin position="1507"/>
        <end position="1519"/>
    </location>
</feature>
<dbReference type="Pfam" id="PF08161">
    <property type="entry name" value="RRP12_HEAT"/>
    <property type="match status" value="1"/>
</dbReference>
<feature type="compositionally biased region" description="Acidic residues" evidence="4">
    <location>
        <begin position="1281"/>
        <end position="1290"/>
    </location>
</feature>
<dbReference type="EMBL" id="LR824553">
    <property type="protein sequence ID" value="CAH1641088.1"/>
    <property type="molecule type" value="Genomic_DNA"/>
</dbReference>
<evidence type="ECO:0000313" key="8">
    <source>
        <dbReference type="Proteomes" id="UP001153321"/>
    </source>
</evidence>
<dbReference type="InterPro" id="IPR057860">
    <property type="entry name" value="HEAT_RRP12_N"/>
</dbReference>
<feature type="compositionally biased region" description="Low complexity" evidence="4">
    <location>
        <begin position="1450"/>
        <end position="1461"/>
    </location>
</feature>
<dbReference type="Gene3D" id="1.25.10.10">
    <property type="entry name" value="Leucine-rich Repeat Variant"/>
    <property type="match status" value="1"/>
</dbReference>
<feature type="compositionally biased region" description="Basic and acidic residues" evidence="4">
    <location>
        <begin position="1335"/>
        <end position="1353"/>
    </location>
</feature>
<dbReference type="SUPFAM" id="SSF48371">
    <property type="entry name" value="ARM repeat"/>
    <property type="match status" value="1"/>
</dbReference>
<feature type="compositionally biased region" description="Basic residues" evidence="4">
    <location>
        <begin position="1239"/>
        <end position="1248"/>
    </location>
</feature>
<feature type="compositionally biased region" description="Basic and acidic residues" evidence="4">
    <location>
        <begin position="1271"/>
        <end position="1280"/>
    </location>
</feature>
<evidence type="ECO:0000256" key="3">
    <source>
        <dbReference type="ARBA" id="ARBA00023242"/>
    </source>
</evidence>
<keyword evidence="8" id="KW-1185">Reference proteome</keyword>
<protein>
    <recommendedName>
        <fullName evidence="9">RRP12-like protein</fullName>
    </recommendedName>
</protein>
<feature type="region of interest" description="Disordered" evidence="4">
    <location>
        <begin position="1239"/>
        <end position="1311"/>
    </location>
</feature>